<gene>
    <name evidence="2" type="ORF">H0A36_17460</name>
</gene>
<dbReference type="GO" id="GO:0003677">
    <property type="term" value="F:DNA binding"/>
    <property type="evidence" value="ECO:0007669"/>
    <property type="project" value="InterPro"/>
</dbReference>
<organism evidence="2 3">
    <name type="scientific">Spartinivicinus marinus</name>
    <dbReference type="NCBI Taxonomy" id="2994442"/>
    <lineage>
        <taxon>Bacteria</taxon>
        <taxon>Pseudomonadati</taxon>
        <taxon>Pseudomonadota</taxon>
        <taxon>Gammaproteobacteria</taxon>
        <taxon>Oceanospirillales</taxon>
        <taxon>Zooshikellaceae</taxon>
        <taxon>Spartinivicinus</taxon>
    </lineage>
</organism>
<dbReference type="RefSeq" id="WP_180569827.1">
    <property type="nucleotide sequence ID" value="NZ_JACCKB010000030.1"/>
</dbReference>
<proteinExistence type="predicted"/>
<dbReference type="PROSITE" id="PS50943">
    <property type="entry name" value="HTH_CROC1"/>
    <property type="match status" value="1"/>
</dbReference>
<name>A0A853ICL1_9GAMM</name>
<evidence type="ECO:0000313" key="3">
    <source>
        <dbReference type="Proteomes" id="UP000569732"/>
    </source>
</evidence>
<dbReference type="Gene3D" id="1.10.260.40">
    <property type="entry name" value="lambda repressor-like DNA-binding domains"/>
    <property type="match status" value="1"/>
</dbReference>
<dbReference type="AlphaFoldDB" id="A0A853ICL1"/>
<dbReference type="InterPro" id="IPR010982">
    <property type="entry name" value="Lambda_DNA-bd_dom_sf"/>
</dbReference>
<dbReference type="EMBL" id="JACCKB010000030">
    <property type="protein sequence ID" value="NYZ67804.1"/>
    <property type="molecule type" value="Genomic_DNA"/>
</dbReference>
<keyword evidence="3" id="KW-1185">Reference proteome</keyword>
<evidence type="ECO:0000313" key="2">
    <source>
        <dbReference type="EMBL" id="NYZ67804.1"/>
    </source>
</evidence>
<sequence length="207" mass="23720">MQPKKPLEELLSPDLKEKLDNNYYKGVDQESFAKRVSLLIEIAGNASNLGESTNLSGANIRKWARGESEPTRENIIKLSAFGHVSLKWLIKGEDPIYDESLPIIPKNLQLDALKKKVSAGTASFSYLERDEILCCIEKFNHELHDGPYAIKLRDKLEVRNITIINDFKCRISKYEWSNAPSESWEISDENLKEIIIGRIIWFSKILK</sequence>
<protein>
    <submittedName>
        <fullName evidence="2">Helix-turn-helix transcriptional regulator</fullName>
    </submittedName>
</protein>
<comment type="caution">
    <text evidence="2">The sequence shown here is derived from an EMBL/GenBank/DDBJ whole genome shotgun (WGS) entry which is preliminary data.</text>
</comment>
<feature type="domain" description="HTH cro/C1-type" evidence="1">
    <location>
        <begin position="49"/>
        <end position="89"/>
    </location>
</feature>
<dbReference type="InterPro" id="IPR001387">
    <property type="entry name" value="Cro/C1-type_HTH"/>
</dbReference>
<accession>A0A853ICL1</accession>
<evidence type="ECO:0000259" key="1">
    <source>
        <dbReference type="PROSITE" id="PS50943"/>
    </source>
</evidence>
<dbReference type="Proteomes" id="UP000569732">
    <property type="component" value="Unassembled WGS sequence"/>
</dbReference>
<reference evidence="2 3" key="1">
    <citation type="submission" date="2020-07" db="EMBL/GenBank/DDBJ databases">
        <title>Endozoicomonas sp. nov., isolated from sediment.</title>
        <authorList>
            <person name="Gu T."/>
        </authorList>
    </citation>
    <scope>NUCLEOTIDE SEQUENCE [LARGE SCALE GENOMIC DNA]</scope>
    <source>
        <strain evidence="2 3">SM1973</strain>
    </source>
</reference>
<dbReference type="SUPFAM" id="SSF47413">
    <property type="entry name" value="lambda repressor-like DNA-binding domains"/>
    <property type="match status" value="1"/>
</dbReference>